<proteinExistence type="predicted"/>
<keyword evidence="2" id="KW-1185">Reference proteome</keyword>
<reference evidence="1 2" key="1">
    <citation type="submission" date="2020-08" db="EMBL/GenBank/DDBJ databases">
        <title>Genomic Encyclopedia of Type Strains, Phase IV (KMG-V): Genome sequencing to study the core and pangenomes of soil and plant-associated prokaryotes.</title>
        <authorList>
            <person name="Whitman W."/>
        </authorList>
    </citation>
    <scope>NUCLEOTIDE SEQUENCE [LARGE SCALE GENOMIC DNA]</scope>
    <source>
        <strain evidence="1 2">M8UP14</strain>
    </source>
</reference>
<dbReference type="Proteomes" id="UP000540989">
    <property type="component" value="Unassembled WGS sequence"/>
</dbReference>
<sequence>MRLNRKGIVEDVVTGLTVPAGMAFGPDGAMYISNAGAAPAGAGQILRVATY</sequence>
<evidence type="ECO:0000313" key="1">
    <source>
        <dbReference type="EMBL" id="MBB5060931.1"/>
    </source>
</evidence>
<dbReference type="EMBL" id="JACHIP010000023">
    <property type="protein sequence ID" value="MBB5060931.1"/>
    <property type="molecule type" value="Genomic_DNA"/>
</dbReference>
<accession>A0A7W8E6Q9</accession>
<comment type="caution">
    <text evidence="1">The sequence shown here is derived from an EMBL/GenBank/DDBJ whole genome shotgun (WGS) entry which is preliminary data.</text>
</comment>
<evidence type="ECO:0000313" key="2">
    <source>
        <dbReference type="Proteomes" id="UP000540989"/>
    </source>
</evidence>
<protein>
    <submittedName>
        <fullName evidence="1">Sugar lactone lactonase YvrE</fullName>
    </submittedName>
</protein>
<organism evidence="1 2">
    <name type="scientific">Granulicella aggregans</name>
    <dbReference type="NCBI Taxonomy" id="474949"/>
    <lineage>
        <taxon>Bacteria</taxon>
        <taxon>Pseudomonadati</taxon>
        <taxon>Acidobacteriota</taxon>
        <taxon>Terriglobia</taxon>
        <taxon>Terriglobales</taxon>
        <taxon>Acidobacteriaceae</taxon>
        <taxon>Granulicella</taxon>
    </lineage>
</organism>
<gene>
    <name evidence="1" type="ORF">HDF16_005667</name>
</gene>
<dbReference type="AlphaFoldDB" id="A0A7W8E6Q9"/>
<dbReference type="SUPFAM" id="SSF63829">
    <property type="entry name" value="Calcium-dependent phosphotriesterase"/>
    <property type="match status" value="1"/>
</dbReference>
<name>A0A7W8E6Q9_9BACT</name>